<protein>
    <submittedName>
        <fullName evidence="1">Saccharopine dehydrogenase</fullName>
    </submittedName>
</protein>
<evidence type="ECO:0000313" key="2">
    <source>
        <dbReference type="Proteomes" id="UP001180754"/>
    </source>
</evidence>
<reference evidence="1" key="1">
    <citation type="submission" date="2024-05" db="EMBL/GenBank/DDBJ databases">
        <title>30 novel species of actinomycetes from the DSMZ collection.</title>
        <authorList>
            <person name="Nouioui I."/>
        </authorList>
    </citation>
    <scope>NUCLEOTIDE SEQUENCE</scope>
    <source>
        <strain evidence="1">DSM 41529</strain>
    </source>
</reference>
<sequence length="146" mass="15790">MRGVAVGVQEGKISMDEAIDFINEIMTENTGSAKVWRHALSGLWGTVRRGEIGAVEVLKFLAMSAARKHPPFRGINYVKVTGTRDGVHVESVRRTPVCGPDTAWTTMASLTGSATAAFMLLAVNELGDLAGVLAPEDWADPELFYR</sequence>
<name>A0ABU2XZS5_9ACTN</name>
<dbReference type="EMBL" id="JAVRFD010000768">
    <property type="protein sequence ID" value="MDT0551111.1"/>
    <property type="molecule type" value="Genomic_DNA"/>
</dbReference>
<gene>
    <name evidence="1" type="ORF">RND15_52030</name>
</gene>
<comment type="caution">
    <text evidence="1">The sequence shown here is derived from an EMBL/GenBank/DDBJ whole genome shotgun (WGS) entry which is preliminary data.</text>
</comment>
<feature type="non-terminal residue" evidence="1">
    <location>
        <position position="146"/>
    </location>
</feature>
<organism evidence="1 2">
    <name type="scientific">Streptomyces lonegramiae</name>
    <dbReference type="NCBI Taxonomy" id="3075524"/>
    <lineage>
        <taxon>Bacteria</taxon>
        <taxon>Bacillati</taxon>
        <taxon>Actinomycetota</taxon>
        <taxon>Actinomycetes</taxon>
        <taxon>Kitasatosporales</taxon>
        <taxon>Streptomycetaceae</taxon>
        <taxon>Streptomyces</taxon>
    </lineage>
</organism>
<accession>A0ABU2XZS5</accession>
<evidence type="ECO:0000313" key="1">
    <source>
        <dbReference type="EMBL" id="MDT0551111.1"/>
    </source>
</evidence>
<dbReference type="Proteomes" id="UP001180754">
    <property type="component" value="Unassembled WGS sequence"/>
</dbReference>
<keyword evidence="2" id="KW-1185">Reference proteome</keyword>
<proteinExistence type="predicted"/>